<evidence type="ECO:0000313" key="4">
    <source>
        <dbReference type="Proteomes" id="UP000234206"/>
    </source>
</evidence>
<dbReference type="OrthoDB" id="3731224at2"/>
<dbReference type="AlphaFoldDB" id="A0A2I1PAV3"/>
<feature type="compositionally biased region" description="Basic and acidic residues" evidence="1">
    <location>
        <begin position="112"/>
        <end position="123"/>
    </location>
</feature>
<dbReference type="EMBL" id="PKIZ01000009">
    <property type="protein sequence ID" value="PKZ41762.1"/>
    <property type="molecule type" value="Genomic_DNA"/>
</dbReference>
<proteinExistence type="predicted"/>
<feature type="region of interest" description="Disordered" evidence="1">
    <location>
        <begin position="1"/>
        <end position="141"/>
    </location>
</feature>
<name>A0A2I1PAV3_9MICO</name>
<evidence type="ECO:0000256" key="1">
    <source>
        <dbReference type="SAM" id="MobiDB-lite"/>
    </source>
</evidence>
<reference evidence="3 4" key="1">
    <citation type="submission" date="2017-12" db="EMBL/GenBank/DDBJ databases">
        <title>Phylogenetic diversity of female urinary microbiome.</title>
        <authorList>
            <person name="Thomas-White K."/>
            <person name="Wolfe A.J."/>
        </authorList>
    </citation>
    <scope>NUCLEOTIDE SEQUENCE [LARGE SCALE GENOMIC DNA]</scope>
    <source>
        <strain evidence="3 4">UMB1298</strain>
    </source>
</reference>
<dbReference type="SUPFAM" id="SSF140376">
    <property type="entry name" value="ChaB-like"/>
    <property type="match status" value="1"/>
</dbReference>
<feature type="compositionally biased region" description="Basic and acidic residues" evidence="1">
    <location>
        <begin position="1"/>
        <end position="26"/>
    </location>
</feature>
<feature type="compositionally biased region" description="Basic and acidic residues" evidence="1">
    <location>
        <begin position="130"/>
        <end position="141"/>
    </location>
</feature>
<feature type="compositionally biased region" description="Basic and acidic residues" evidence="1">
    <location>
        <begin position="57"/>
        <end position="70"/>
    </location>
</feature>
<dbReference type="InterPro" id="IPR009317">
    <property type="entry name" value="ChaB"/>
</dbReference>
<accession>A0A2I1PAV3</accession>
<organism evidence="3 4">
    <name type="scientific">Kytococcus schroeteri</name>
    <dbReference type="NCBI Taxonomy" id="138300"/>
    <lineage>
        <taxon>Bacteria</taxon>
        <taxon>Bacillati</taxon>
        <taxon>Actinomycetota</taxon>
        <taxon>Actinomycetes</taxon>
        <taxon>Micrococcales</taxon>
        <taxon>Kytococcaceae</taxon>
        <taxon>Kytococcus</taxon>
    </lineage>
</organism>
<sequence>MPKTGKDDHAKGSEIPDTLERSDQKAQDTFAKAYDSAVEQYDDESRAARTAWAAVKQTHEKVGDHWEPKPENGPSDEASEEGGPDPQGDTAGGVDANASKEHLYELAQELDVEGRSDMTKDELVEALQKASERETRKARED</sequence>
<feature type="domain" description="Rho termination factor-like N-terminal" evidence="2">
    <location>
        <begin position="103"/>
        <end position="130"/>
    </location>
</feature>
<dbReference type="GO" id="GO:0006353">
    <property type="term" value="P:DNA-templated transcription termination"/>
    <property type="evidence" value="ECO:0007669"/>
    <property type="project" value="InterPro"/>
</dbReference>
<protein>
    <submittedName>
        <fullName evidence="3">Cation transport regulator ChaB</fullName>
    </submittedName>
</protein>
<evidence type="ECO:0000313" key="3">
    <source>
        <dbReference type="EMBL" id="PKZ41762.1"/>
    </source>
</evidence>
<keyword evidence="4" id="KW-1185">Reference proteome</keyword>
<evidence type="ECO:0000259" key="2">
    <source>
        <dbReference type="Pfam" id="PF07498"/>
    </source>
</evidence>
<dbReference type="RefSeq" id="WP_070703444.1">
    <property type="nucleotide sequence ID" value="NZ_JBHLVH010000001.1"/>
</dbReference>
<dbReference type="InterPro" id="IPR037205">
    <property type="entry name" value="ChaB_sf"/>
</dbReference>
<comment type="caution">
    <text evidence="3">The sequence shown here is derived from an EMBL/GenBank/DDBJ whole genome shotgun (WGS) entry which is preliminary data.</text>
</comment>
<dbReference type="InterPro" id="IPR011112">
    <property type="entry name" value="Rho-like_N"/>
</dbReference>
<dbReference type="Gene3D" id="1.10.1740.70">
    <property type="entry name" value="ChaB"/>
    <property type="match status" value="1"/>
</dbReference>
<dbReference type="Pfam" id="PF06150">
    <property type="entry name" value="ChaB"/>
    <property type="match status" value="1"/>
</dbReference>
<gene>
    <name evidence="3" type="ORF">CYJ76_05780</name>
</gene>
<dbReference type="Proteomes" id="UP000234206">
    <property type="component" value="Unassembled WGS sequence"/>
</dbReference>
<dbReference type="Pfam" id="PF07498">
    <property type="entry name" value="Rho_N"/>
    <property type="match status" value="1"/>
</dbReference>